<name>A0A168L2H6_CORDF</name>
<gene>
    <name evidence="1" type="ORF">LEL_02172</name>
</gene>
<proteinExistence type="predicted"/>
<accession>A0A168L2H6</accession>
<protein>
    <recommendedName>
        <fullName evidence="3">V-type ATPase, C subunit family protein</fullName>
    </recommendedName>
</protein>
<evidence type="ECO:0008006" key="3">
    <source>
        <dbReference type="Google" id="ProtNLM"/>
    </source>
</evidence>
<organism evidence="1 2">
    <name type="scientific">Akanthomyces lecanii RCEF 1005</name>
    <dbReference type="NCBI Taxonomy" id="1081108"/>
    <lineage>
        <taxon>Eukaryota</taxon>
        <taxon>Fungi</taxon>
        <taxon>Dikarya</taxon>
        <taxon>Ascomycota</taxon>
        <taxon>Pezizomycotina</taxon>
        <taxon>Sordariomycetes</taxon>
        <taxon>Hypocreomycetidae</taxon>
        <taxon>Hypocreales</taxon>
        <taxon>Cordycipitaceae</taxon>
        <taxon>Akanthomyces</taxon>
        <taxon>Cordyceps confragosa</taxon>
    </lineage>
</organism>
<dbReference type="STRING" id="1081108.A0A168L2H6"/>
<dbReference type="EMBL" id="AZHF01000001">
    <property type="protein sequence ID" value="OAA82627.1"/>
    <property type="molecule type" value="Genomic_DNA"/>
</dbReference>
<dbReference type="Proteomes" id="UP000076881">
    <property type="component" value="Unassembled WGS sequence"/>
</dbReference>
<keyword evidence="2" id="KW-1185">Reference proteome</keyword>
<sequence length="499" mass="53397">MSLAICRRSAAWMPRRPLARRLFSSESKTDQVQFSYALANTSGDAISSMMDDIASKALSANSSSHDAAVVLATPEFARNFEDADFMGSMASLLAGSGRPGKFHLLGAIVDNIAPQLGSYQTSPGISVLRGHLDHMLPHLWQPEPPRSPEDKDSLSALSFSLGVPKVTLPLARTTFQNNRASTLLASSFDLSGSGSRMEQQLERYSQEVFVLDSDLPQKMGDLGLWAPLAPATPPRLVAASFGNIVRGVEIDGQTIPASTELEDAVNAFYDKRDSNITNTGPVGIWALITPKSESADAAASWLNGSPTSLSVDTTESSMQDLVTKTATYLHSSHQRGAKLLQVLSGGGGWGAKKGLLSLDPQLTHFSLSEEESMHRFTQSMSDSTFAPTGCTIQFLMALDDVPGMPEYLPPSIVFGVPSTHQGLSTRPEKPFMGGHFGALSSKGIFVAAPSESDDAELPDERKLSVPNSRLFVAEGIDEQMKGFGKMPTFAEAGLMALLL</sequence>
<reference evidence="1 2" key="1">
    <citation type="journal article" date="2016" name="Genome Biol. Evol.">
        <title>Divergent and convergent evolution of fungal pathogenicity.</title>
        <authorList>
            <person name="Shang Y."/>
            <person name="Xiao G."/>
            <person name="Zheng P."/>
            <person name="Cen K."/>
            <person name="Zhan S."/>
            <person name="Wang C."/>
        </authorList>
    </citation>
    <scope>NUCLEOTIDE SEQUENCE [LARGE SCALE GENOMIC DNA]</scope>
    <source>
        <strain evidence="1 2">RCEF 1005</strain>
    </source>
</reference>
<comment type="caution">
    <text evidence="1">The sequence shown here is derived from an EMBL/GenBank/DDBJ whole genome shotgun (WGS) entry which is preliminary data.</text>
</comment>
<evidence type="ECO:0000313" key="1">
    <source>
        <dbReference type="EMBL" id="OAA82627.1"/>
    </source>
</evidence>
<evidence type="ECO:0000313" key="2">
    <source>
        <dbReference type="Proteomes" id="UP000076881"/>
    </source>
</evidence>
<dbReference type="OrthoDB" id="1744869at2759"/>
<dbReference type="AlphaFoldDB" id="A0A168L2H6"/>